<accession>A0A8H6Y9E2</accession>
<evidence type="ECO:0000313" key="1">
    <source>
        <dbReference type="EMBL" id="KAF7354229.1"/>
    </source>
</evidence>
<evidence type="ECO:0000313" key="2">
    <source>
        <dbReference type="Proteomes" id="UP000620124"/>
    </source>
</evidence>
<proteinExistence type="predicted"/>
<dbReference type="EMBL" id="JACAZI010000008">
    <property type="protein sequence ID" value="KAF7354229.1"/>
    <property type="molecule type" value="Genomic_DNA"/>
</dbReference>
<name>A0A8H6Y9E2_9AGAR</name>
<protein>
    <submittedName>
        <fullName evidence="1">Uncharacterized protein</fullName>
    </submittedName>
</protein>
<sequence length="395" mass="44393">MVDLPQELVDAIIEEVAFIDQLYETSDCESLKACAIAGRMFVGPCQRRLFRTLSLDSSGRRLEAVANILTASPHLALYVQDLYVDVYLDANNRHHIPLSTILTMLTGVRRLMMSPAKPRWESVPQNLVAAFCSLLALPTLHCFGLAYCTVPAELIRYALSSYAEVALIAIQLDHRAPVFPLPPRDPGRPPVALNRLTIQSSLNPDSLRAVIMHEPPKSLQSVRHMELSVLSRGTLNGLEEIAITCGPSLEHLVIDFRDLYDDSFDLPQLSSLRFLTFKLRAKRLHFPRGLEAVMATLPGRTPHLEVMTAIISSEFYDHTTGKFTHSRNEPVDEALNNLARLRDVHFRISLLTDDGWSRFRESLRQELPVISQAGLLSFSECNWDGYTPPMAYFSN</sequence>
<dbReference type="OrthoDB" id="2788229at2759"/>
<reference evidence="1" key="1">
    <citation type="submission" date="2020-05" db="EMBL/GenBank/DDBJ databases">
        <title>Mycena genomes resolve the evolution of fungal bioluminescence.</title>
        <authorList>
            <person name="Tsai I.J."/>
        </authorList>
    </citation>
    <scope>NUCLEOTIDE SEQUENCE</scope>
    <source>
        <strain evidence="1">CCC161011</strain>
    </source>
</reference>
<organism evidence="1 2">
    <name type="scientific">Mycena venus</name>
    <dbReference type="NCBI Taxonomy" id="2733690"/>
    <lineage>
        <taxon>Eukaryota</taxon>
        <taxon>Fungi</taxon>
        <taxon>Dikarya</taxon>
        <taxon>Basidiomycota</taxon>
        <taxon>Agaricomycotina</taxon>
        <taxon>Agaricomycetes</taxon>
        <taxon>Agaricomycetidae</taxon>
        <taxon>Agaricales</taxon>
        <taxon>Marasmiineae</taxon>
        <taxon>Mycenaceae</taxon>
        <taxon>Mycena</taxon>
    </lineage>
</organism>
<dbReference type="Proteomes" id="UP000620124">
    <property type="component" value="Unassembled WGS sequence"/>
</dbReference>
<keyword evidence="2" id="KW-1185">Reference proteome</keyword>
<dbReference type="AlphaFoldDB" id="A0A8H6Y9E2"/>
<comment type="caution">
    <text evidence="1">The sequence shown here is derived from an EMBL/GenBank/DDBJ whole genome shotgun (WGS) entry which is preliminary data.</text>
</comment>
<gene>
    <name evidence="1" type="ORF">MVEN_01110700</name>
</gene>